<name>A0A5B9QIG8_9BACT</name>
<dbReference type="InterPro" id="IPR015943">
    <property type="entry name" value="WD40/YVTN_repeat-like_dom_sf"/>
</dbReference>
<evidence type="ECO:0000259" key="6">
    <source>
        <dbReference type="Pfam" id="PF07635"/>
    </source>
</evidence>
<dbReference type="Pfam" id="PF00400">
    <property type="entry name" value="WD40"/>
    <property type="match status" value="7"/>
</dbReference>
<feature type="repeat" description="WD" evidence="3">
    <location>
        <begin position="416"/>
        <end position="457"/>
    </location>
</feature>
<dbReference type="CDD" id="cd00200">
    <property type="entry name" value="WD40"/>
    <property type="match status" value="1"/>
</dbReference>
<keyword evidence="4" id="KW-0175">Coiled coil</keyword>
<feature type="repeat" description="WD" evidence="3">
    <location>
        <begin position="804"/>
        <end position="845"/>
    </location>
</feature>
<feature type="repeat" description="WD" evidence="3">
    <location>
        <begin position="846"/>
        <end position="887"/>
    </location>
</feature>
<evidence type="ECO:0000256" key="2">
    <source>
        <dbReference type="ARBA" id="ARBA00022737"/>
    </source>
</evidence>
<reference evidence="7 8" key="1">
    <citation type="submission" date="2019-08" db="EMBL/GenBank/DDBJ databases">
        <title>Deep-cultivation of Planctomycetes and their phenomic and genomic characterization uncovers novel biology.</title>
        <authorList>
            <person name="Wiegand S."/>
            <person name="Jogler M."/>
            <person name="Boedeker C."/>
            <person name="Pinto D."/>
            <person name="Vollmers J."/>
            <person name="Rivas-Marin E."/>
            <person name="Kohn T."/>
            <person name="Peeters S.H."/>
            <person name="Heuer A."/>
            <person name="Rast P."/>
            <person name="Oberbeckmann S."/>
            <person name="Bunk B."/>
            <person name="Jeske O."/>
            <person name="Meyerdierks A."/>
            <person name="Storesund J.E."/>
            <person name="Kallscheuer N."/>
            <person name="Luecker S."/>
            <person name="Lage O.M."/>
            <person name="Pohl T."/>
            <person name="Merkel B.J."/>
            <person name="Hornburger P."/>
            <person name="Mueller R.-W."/>
            <person name="Bruemmer F."/>
            <person name="Labrenz M."/>
            <person name="Spormann A.M."/>
            <person name="Op den Camp H."/>
            <person name="Overmann J."/>
            <person name="Amann R."/>
            <person name="Jetten M.S.M."/>
            <person name="Mascher T."/>
            <person name="Medema M.H."/>
            <person name="Devos D.P."/>
            <person name="Kaster A.-K."/>
            <person name="Ovreas L."/>
            <person name="Rohde M."/>
            <person name="Galperin M.Y."/>
            <person name="Jogler C."/>
        </authorList>
    </citation>
    <scope>NUCLEOTIDE SEQUENCE [LARGE SCALE GENOMIC DNA]</scope>
    <source>
        <strain evidence="7 8">UC8</strain>
    </source>
</reference>
<evidence type="ECO:0000256" key="4">
    <source>
        <dbReference type="SAM" id="Coils"/>
    </source>
</evidence>
<feature type="coiled-coil region" evidence="4">
    <location>
        <begin position="552"/>
        <end position="610"/>
    </location>
</feature>
<keyword evidence="8" id="KW-1185">Reference proteome</keyword>
<dbReference type="PANTHER" id="PTHR19848:SF8">
    <property type="entry name" value="F-BOX AND WD REPEAT DOMAIN CONTAINING 7"/>
    <property type="match status" value="1"/>
</dbReference>
<dbReference type="PROSITE" id="PS50082">
    <property type="entry name" value="WD_REPEATS_2"/>
    <property type="match status" value="5"/>
</dbReference>
<feature type="signal peptide" evidence="5">
    <location>
        <begin position="1"/>
        <end position="27"/>
    </location>
</feature>
<keyword evidence="2" id="KW-0677">Repeat</keyword>
<dbReference type="Proteomes" id="UP000325286">
    <property type="component" value="Chromosome"/>
</dbReference>
<feature type="chain" id="PRO_5022870536" evidence="5">
    <location>
        <begin position="28"/>
        <end position="972"/>
    </location>
</feature>
<dbReference type="PANTHER" id="PTHR19848">
    <property type="entry name" value="WD40 REPEAT PROTEIN"/>
    <property type="match status" value="1"/>
</dbReference>
<proteinExistence type="predicted"/>
<dbReference type="InterPro" id="IPR011429">
    <property type="entry name" value="Cyt_c_Planctomycete-type"/>
</dbReference>
<protein>
    <submittedName>
        <fullName evidence="7">Chromosome partition protein Smc</fullName>
    </submittedName>
</protein>
<dbReference type="Gene3D" id="2.130.10.10">
    <property type="entry name" value="YVTN repeat-like/Quinoprotein amine dehydrogenase"/>
    <property type="match status" value="4"/>
</dbReference>
<sequence precursor="true">MPTRSLATVFPLLMFALLAIRSPAARGETPLPIVEPQRNDAVDYATEIQPLLKRNCVACHREQESEGGLVLETLAAIRSGGDSGPGVVAKHPEESPVLSRARGMGDGLMPPEDNSVGAEPLTAEQLGLLKLWIEQGAEGTDAAQSKPIKWQPIPESIRSTYALAVSPDGRLAAFNRANRVIVLDLVTQTEVARLVDPGLDAAVADVDMIQSIAFSPDGRRIATGGFRTVRLWHNTPLEEPAALLSHVAGLVATNADQSRAAWVNAIGDIEVWDLANASRLQTLTGQADRVSALQWCDAVNRLYAGDEAGHLRVWNLNDGSLIAETLTPSAVVQLAVSDDGTHVIKRTQDRTVELFRFDAAKEASPASLQRVHESLGGVTDATAIALVSKPALTVVVASEAKGVVLIEPIENEVSATIDHGAVVTALAVSNDQTQLASGGRDGKTRLWKLADKQPLVSLTGTPEQQRLLTQTRRDIERQKQVLASLAKKTTELTAMLTKEDEALAKVTASHKEAQEKLAASQKKQLEATALVTSTEAKLAAATAEEAKAKELNAAATKRRVEAEATAEQVEAAKTEIEAATQAAATAKASIAETTKQLETAKAAAKTASEAETKAKTEASKFENALRAATTAQQRAAAAIPTHQAIVVAAEQQARLFDQRLADAQQHGSGPQNQVLAISFEPTGTQVATSHADGSTRIYRTHDAQPLMVHPAAPGQQPVELTFVGPHLVRAGVASPASVFAWQTEWQWERTIGSVDDDQTIVERVTALDFHRDGAALAVGSGKASQSGEVKIFAVQTGQVVKAFGDVHQDTVLSLAFSPDGRTLASAAADRMIHLLDVATGATRRSLEGHTHHVLGQAWQADGQTLASSSADQTVRIWNTLTGETSRTISGFGKEVTAIAYLPGTTQVVAASGNGQVRVAEASNGKTVRTLDAGGDFLYAVAVTPDGKKVLAAGESGVLRVWNAADGKLLAEF</sequence>
<feature type="repeat" description="WD" evidence="3">
    <location>
        <begin position="930"/>
        <end position="971"/>
    </location>
</feature>
<dbReference type="SUPFAM" id="SSF50978">
    <property type="entry name" value="WD40 repeat-like"/>
    <property type="match status" value="2"/>
</dbReference>
<dbReference type="OrthoDB" id="223117at2"/>
<dbReference type="RefSeq" id="WP_068142764.1">
    <property type="nucleotide sequence ID" value="NZ_CP042914.1"/>
</dbReference>
<keyword evidence="5" id="KW-0732">Signal</keyword>
<feature type="coiled-coil region" evidence="4">
    <location>
        <begin position="468"/>
        <end position="523"/>
    </location>
</feature>
<evidence type="ECO:0000313" key="8">
    <source>
        <dbReference type="Proteomes" id="UP000325286"/>
    </source>
</evidence>
<gene>
    <name evidence="7" type="primary">smc_2</name>
    <name evidence="7" type="ORF">UC8_06420</name>
</gene>
<evidence type="ECO:0000313" key="7">
    <source>
        <dbReference type="EMBL" id="QEG38684.1"/>
    </source>
</evidence>
<dbReference type="AlphaFoldDB" id="A0A5B9QIG8"/>
<dbReference type="InterPro" id="IPR001680">
    <property type="entry name" value="WD40_rpt"/>
</dbReference>
<dbReference type="Pfam" id="PF07635">
    <property type="entry name" value="PSCyt1"/>
    <property type="match status" value="1"/>
</dbReference>
<dbReference type="EMBL" id="CP042914">
    <property type="protein sequence ID" value="QEG38684.1"/>
    <property type="molecule type" value="Genomic_DNA"/>
</dbReference>
<feature type="repeat" description="WD" evidence="3">
    <location>
        <begin position="283"/>
        <end position="324"/>
    </location>
</feature>
<accession>A0A5B9QIG8</accession>
<evidence type="ECO:0000256" key="1">
    <source>
        <dbReference type="ARBA" id="ARBA00022574"/>
    </source>
</evidence>
<dbReference type="KEGG" id="rul:UC8_06420"/>
<dbReference type="PROSITE" id="PS50294">
    <property type="entry name" value="WD_REPEATS_REGION"/>
    <property type="match status" value="3"/>
</dbReference>
<dbReference type="SMART" id="SM00320">
    <property type="entry name" value="WD40"/>
    <property type="match status" value="9"/>
</dbReference>
<evidence type="ECO:0000256" key="5">
    <source>
        <dbReference type="SAM" id="SignalP"/>
    </source>
</evidence>
<evidence type="ECO:0000256" key="3">
    <source>
        <dbReference type="PROSITE-ProRule" id="PRU00221"/>
    </source>
</evidence>
<feature type="domain" description="Cytochrome C Planctomycete-type" evidence="6">
    <location>
        <begin position="56"/>
        <end position="113"/>
    </location>
</feature>
<dbReference type="InterPro" id="IPR036322">
    <property type="entry name" value="WD40_repeat_dom_sf"/>
</dbReference>
<organism evidence="7 8">
    <name type="scientific">Roseimaritima ulvae</name>
    <dbReference type="NCBI Taxonomy" id="980254"/>
    <lineage>
        <taxon>Bacteria</taxon>
        <taxon>Pseudomonadati</taxon>
        <taxon>Planctomycetota</taxon>
        <taxon>Planctomycetia</taxon>
        <taxon>Pirellulales</taxon>
        <taxon>Pirellulaceae</taxon>
        <taxon>Roseimaritima</taxon>
    </lineage>
</organism>
<keyword evidence="1 3" id="KW-0853">WD repeat</keyword>